<name>A0A1A7BXE5_9BURK</name>
<reference evidence="1 2" key="1">
    <citation type="submission" date="2016-04" db="EMBL/GenBank/DDBJ databases">
        <title>Draft genome sequence of Janthinobacterium psychrotolerans sp. nov., isolated from freshwater sediments in Denmark.</title>
        <authorList>
            <person name="Gong X."/>
            <person name="Skrivergaard S."/>
            <person name="Korsgaard B.S."/>
            <person name="Schreiber L."/>
            <person name="Marshall I.P."/>
            <person name="Finster K."/>
            <person name="Schramm A."/>
        </authorList>
    </citation>
    <scope>NUCLEOTIDE SEQUENCE [LARGE SCALE GENOMIC DNA]</scope>
    <source>
        <strain evidence="1 2">S3-2</strain>
    </source>
</reference>
<keyword evidence="2" id="KW-1185">Reference proteome</keyword>
<accession>A0A1A7BXE5</accession>
<evidence type="ECO:0000313" key="1">
    <source>
        <dbReference type="EMBL" id="OBV38276.1"/>
    </source>
</evidence>
<evidence type="ECO:0000313" key="2">
    <source>
        <dbReference type="Proteomes" id="UP000092713"/>
    </source>
</evidence>
<dbReference type="Proteomes" id="UP000092713">
    <property type="component" value="Unassembled WGS sequence"/>
</dbReference>
<dbReference type="STRING" id="1747903.ASR47_1005230"/>
<sequence>MKPSFTPGMKKPAATRALPTWLGELHLVRRALLCCAATLLLSLLALQLASDYRDRQAQRLDLAQKERRAAAARFNQVETEKLEIRAFAPRFRALQRRGLIGEENRLAWIDAIRLIQQQRHLLPLSYEINAQQVLKVPLPLTMGQYQLRGSKMQLHMDLLHEMDLLNFFDDLRQSGYFAVQDCALKRGGAAASAGQTASLSADCTLLWLTLGNRPLAVQGQP</sequence>
<protein>
    <submittedName>
        <fullName evidence="1">Uncharacterized protein</fullName>
    </submittedName>
</protein>
<proteinExistence type="predicted"/>
<gene>
    <name evidence="1" type="ORF">ASR47_1005230</name>
</gene>
<dbReference type="OrthoDB" id="8527869at2"/>
<dbReference type="RefSeq" id="WP_065309135.1">
    <property type="nucleotide sequence ID" value="NZ_LOCQ01000058.1"/>
</dbReference>
<dbReference type="AlphaFoldDB" id="A0A1A7BXE5"/>
<organism evidence="1 2">
    <name type="scientific">Janthinobacterium psychrotolerans</name>
    <dbReference type="NCBI Taxonomy" id="1747903"/>
    <lineage>
        <taxon>Bacteria</taxon>
        <taxon>Pseudomonadati</taxon>
        <taxon>Pseudomonadota</taxon>
        <taxon>Betaproteobacteria</taxon>
        <taxon>Burkholderiales</taxon>
        <taxon>Oxalobacteraceae</taxon>
        <taxon>Janthinobacterium</taxon>
    </lineage>
</organism>
<dbReference type="EMBL" id="LOCQ01000058">
    <property type="protein sequence ID" value="OBV38276.1"/>
    <property type="molecule type" value="Genomic_DNA"/>
</dbReference>
<comment type="caution">
    <text evidence="1">The sequence shown here is derived from an EMBL/GenBank/DDBJ whole genome shotgun (WGS) entry which is preliminary data.</text>
</comment>